<proteinExistence type="predicted"/>
<dbReference type="EMBL" id="UZAE01014876">
    <property type="protein sequence ID" value="VDO14693.1"/>
    <property type="molecule type" value="Genomic_DNA"/>
</dbReference>
<reference evidence="3" key="1">
    <citation type="submission" date="2017-02" db="UniProtKB">
        <authorList>
            <consortium name="WormBaseParasite"/>
        </authorList>
    </citation>
    <scope>IDENTIFICATION</scope>
</reference>
<gene>
    <name evidence="1" type="ORF">HNAJ_LOCUS13013</name>
</gene>
<dbReference type="OrthoDB" id="10069524at2759"/>
<accession>A0A0R3TYU0</accession>
<dbReference type="AlphaFoldDB" id="A0A0R3TYU0"/>
<protein>
    <submittedName>
        <fullName evidence="3">DUF4174 domain-containing protein</fullName>
    </submittedName>
</protein>
<evidence type="ECO:0000313" key="1">
    <source>
        <dbReference type="EMBL" id="VDO14693.1"/>
    </source>
</evidence>
<evidence type="ECO:0000313" key="2">
    <source>
        <dbReference type="Proteomes" id="UP000278807"/>
    </source>
</evidence>
<dbReference type="STRING" id="102285.A0A0R3TYU0"/>
<organism evidence="3">
    <name type="scientific">Rodentolepis nana</name>
    <name type="common">Dwarf tapeworm</name>
    <name type="synonym">Hymenolepis nana</name>
    <dbReference type="NCBI Taxonomy" id="102285"/>
    <lineage>
        <taxon>Eukaryota</taxon>
        <taxon>Metazoa</taxon>
        <taxon>Spiralia</taxon>
        <taxon>Lophotrochozoa</taxon>
        <taxon>Platyhelminthes</taxon>
        <taxon>Cestoda</taxon>
        <taxon>Eucestoda</taxon>
        <taxon>Cyclophyllidea</taxon>
        <taxon>Hymenolepididae</taxon>
        <taxon>Rodentolepis</taxon>
    </lineage>
</organism>
<evidence type="ECO:0000313" key="3">
    <source>
        <dbReference type="WBParaSite" id="HNAJ_0001303901-mRNA-1"/>
    </source>
</evidence>
<dbReference type="Proteomes" id="UP000278807">
    <property type="component" value="Unassembled WGS sequence"/>
</dbReference>
<keyword evidence="2" id="KW-1185">Reference proteome</keyword>
<sequence>MGFGNLEGEKPAYWLISPLLDEEKKKSDFVLALNADDKVLAKNARSKGSYLISNSPSFRLEELRQILIESMELESKIIQCQDRLEVYRRAG</sequence>
<name>A0A0R3TYU0_RODNA</name>
<reference evidence="1 2" key="2">
    <citation type="submission" date="2018-11" db="EMBL/GenBank/DDBJ databases">
        <authorList>
            <consortium name="Pathogen Informatics"/>
        </authorList>
    </citation>
    <scope>NUCLEOTIDE SEQUENCE [LARGE SCALE GENOMIC DNA]</scope>
</reference>
<dbReference type="WBParaSite" id="HNAJ_0001303901-mRNA-1">
    <property type="protein sequence ID" value="HNAJ_0001303901-mRNA-1"/>
    <property type="gene ID" value="HNAJ_0001303901"/>
</dbReference>